<dbReference type="AlphaFoldDB" id="A0AAW0TC56"/>
<gene>
    <name evidence="3" type="ORF">O3P69_014481</name>
</gene>
<feature type="chain" id="PRO_5043979408" evidence="2">
    <location>
        <begin position="22"/>
        <end position="314"/>
    </location>
</feature>
<feature type="signal peptide" evidence="2">
    <location>
        <begin position="1"/>
        <end position="21"/>
    </location>
</feature>
<organism evidence="3 4">
    <name type="scientific">Scylla paramamosain</name>
    <name type="common">Mud crab</name>
    <dbReference type="NCBI Taxonomy" id="85552"/>
    <lineage>
        <taxon>Eukaryota</taxon>
        <taxon>Metazoa</taxon>
        <taxon>Ecdysozoa</taxon>
        <taxon>Arthropoda</taxon>
        <taxon>Crustacea</taxon>
        <taxon>Multicrustacea</taxon>
        <taxon>Malacostraca</taxon>
        <taxon>Eumalacostraca</taxon>
        <taxon>Eucarida</taxon>
        <taxon>Decapoda</taxon>
        <taxon>Pleocyemata</taxon>
        <taxon>Brachyura</taxon>
        <taxon>Eubrachyura</taxon>
        <taxon>Portunoidea</taxon>
        <taxon>Portunidae</taxon>
        <taxon>Portuninae</taxon>
        <taxon>Scylla</taxon>
    </lineage>
</organism>
<comment type="caution">
    <text evidence="3">The sequence shown here is derived from an EMBL/GenBank/DDBJ whole genome shotgun (WGS) entry which is preliminary data.</text>
</comment>
<proteinExistence type="predicted"/>
<evidence type="ECO:0000256" key="2">
    <source>
        <dbReference type="SAM" id="SignalP"/>
    </source>
</evidence>
<protein>
    <submittedName>
        <fullName evidence="3">Uncharacterized protein</fullName>
    </submittedName>
</protein>
<evidence type="ECO:0000313" key="3">
    <source>
        <dbReference type="EMBL" id="KAK8384941.1"/>
    </source>
</evidence>
<evidence type="ECO:0000256" key="1">
    <source>
        <dbReference type="SAM" id="MobiDB-lite"/>
    </source>
</evidence>
<keyword evidence="2" id="KW-0732">Signal</keyword>
<keyword evidence="4" id="KW-1185">Reference proteome</keyword>
<sequence length="314" mass="33109">MAARCVLGVVATMFAAMGCGASGYQTRGDVSVQLEPRQGLAAVESPSHQPLWAQLLQKQNSHVFPSQLQSLNIPGLGLQSQGLPFSSLQNNLGAQALASPLHTLGNQGLLGAPFSPLGTGLSGTQLLANPGLLGMLPAVNRLGRLGASSQLGGGQMGILQGALGLHPLLAQAPARHDLAPLLRLASLLSDEPGAHRHSPHTPNTRIQLTGTFSHRPRLPHHPHHPHPLHRLLSLPTNTQGRFGEILDARNPTSLTNRASLGNDVSRSGGLQATEFNRPPLPLSHTSQPEQSPSLPLATATHRPTHLDGFRFPSK</sequence>
<reference evidence="3 4" key="1">
    <citation type="submission" date="2023-03" db="EMBL/GenBank/DDBJ databases">
        <title>High-quality genome of Scylla paramamosain provides insights in environmental adaptation.</title>
        <authorList>
            <person name="Zhang L."/>
        </authorList>
    </citation>
    <scope>NUCLEOTIDE SEQUENCE [LARGE SCALE GENOMIC DNA]</scope>
    <source>
        <strain evidence="3">LZ_2023a</strain>
        <tissue evidence="3">Muscle</tissue>
    </source>
</reference>
<dbReference type="PROSITE" id="PS51257">
    <property type="entry name" value="PROKAR_LIPOPROTEIN"/>
    <property type="match status" value="1"/>
</dbReference>
<feature type="compositionally biased region" description="Polar residues" evidence="1">
    <location>
        <begin position="250"/>
        <end position="274"/>
    </location>
</feature>
<feature type="compositionally biased region" description="Polar residues" evidence="1">
    <location>
        <begin position="283"/>
        <end position="293"/>
    </location>
</feature>
<name>A0AAW0TC56_SCYPA</name>
<dbReference type="Proteomes" id="UP001487740">
    <property type="component" value="Unassembled WGS sequence"/>
</dbReference>
<feature type="region of interest" description="Disordered" evidence="1">
    <location>
        <begin position="247"/>
        <end position="314"/>
    </location>
</feature>
<accession>A0AAW0TC56</accession>
<evidence type="ECO:0000313" key="4">
    <source>
        <dbReference type="Proteomes" id="UP001487740"/>
    </source>
</evidence>
<dbReference type="EMBL" id="JARAKH010000034">
    <property type="protein sequence ID" value="KAK8384941.1"/>
    <property type="molecule type" value="Genomic_DNA"/>
</dbReference>